<dbReference type="AlphaFoldDB" id="A0A6G7VCI2"/>
<dbReference type="RefSeq" id="WP_166270264.1">
    <property type="nucleotide sequence ID" value="NZ_CP048029.1"/>
</dbReference>
<sequence length="135" mass="15287">MRITSTDANSWFEIEQHGDEDYRSFVVRASVDLGHGHFSGENIDVHFFLLREFAADLDRFILDRQLRPSLKGTYGSSLTFWKGKALNDVLFSFVIGDAFCGYSVTSEYKVEGTFQIDPETLNSLVVFFKGCHADA</sequence>
<reference evidence="2" key="1">
    <citation type="submission" date="2020-01" db="EMBL/GenBank/DDBJ databases">
        <title>Caldichromatium gen. nov., sp. nov., a thermophilic purple sulfur bacterium member of the family Chromatiaceae isolated from Nakabusa hot spring, Japan.</title>
        <authorList>
            <person name="Saini M.K."/>
            <person name="Hanada S."/>
            <person name="Tank M."/>
        </authorList>
    </citation>
    <scope>NUCLEOTIDE SEQUENCE [LARGE SCALE GENOMIC DNA]</scope>
    <source>
        <strain evidence="2">No.7</strain>
    </source>
</reference>
<evidence type="ECO:0000313" key="1">
    <source>
        <dbReference type="EMBL" id="QIK37497.1"/>
    </source>
</evidence>
<dbReference type="Proteomes" id="UP000502699">
    <property type="component" value="Chromosome"/>
</dbReference>
<proteinExistence type="predicted"/>
<name>A0A6G7VCI2_9GAMM</name>
<protein>
    <submittedName>
        <fullName evidence="1">Uncharacterized protein</fullName>
    </submittedName>
</protein>
<organism evidence="1 2">
    <name type="scientific">Caldichromatium japonicum</name>
    <dbReference type="NCBI Taxonomy" id="2699430"/>
    <lineage>
        <taxon>Bacteria</taxon>
        <taxon>Pseudomonadati</taxon>
        <taxon>Pseudomonadota</taxon>
        <taxon>Gammaproteobacteria</taxon>
        <taxon>Chromatiales</taxon>
        <taxon>Chromatiaceae</taxon>
        <taxon>Caldichromatium</taxon>
    </lineage>
</organism>
<gene>
    <name evidence="1" type="ORF">GWK36_05335</name>
</gene>
<dbReference type="KEGG" id="cjap:GWK36_05335"/>
<keyword evidence="2" id="KW-1185">Reference proteome</keyword>
<accession>A0A6G7VCI2</accession>
<evidence type="ECO:0000313" key="2">
    <source>
        <dbReference type="Proteomes" id="UP000502699"/>
    </source>
</evidence>
<dbReference type="EMBL" id="CP048029">
    <property type="protein sequence ID" value="QIK37497.1"/>
    <property type="molecule type" value="Genomic_DNA"/>
</dbReference>